<gene>
    <name evidence="2" type="ORF">I7I52_09567</name>
</gene>
<reference evidence="2 3" key="1">
    <citation type="submission" date="2021-01" db="EMBL/GenBank/DDBJ databases">
        <title>Chromosome-level genome assembly of a human fungal pathogen reveals clustering of transcriptionally co-regulated genes.</title>
        <authorList>
            <person name="Voorhies M."/>
            <person name="Cohen S."/>
            <person name="Shea T.P."/>
            <person name="Petrus S."/>
            <person name="Munoz J.F."/>
            <person name="Poplawski S."/>
            <person name="Goldman W.E."/>
            <person name="Michael T."/>
            <person name="Cuomo C.A."/>
            <person name="Sil A."/>
            <person name="Beyhan S."/>
        </authorList>
    </citation>
    <scope>NUCLEOTIDE SEQUENCE [LARGE SCALE GENOMIC DNA]</scope>
    <source>
        <strain evidence="2 3">G184AR</strain>
    </source>
</reference>
<dbReference type="OrthoDB" id="4207724at2759"/>
<proteinExistence type="predicted"/>
<feature type="region of interest" description="Disordered" evidence="1">
    <location>
        <begin position="207"/>
        <end position="319"/>
    </location>
</feature>
<protein>
    <submittedName>
        <fullName evidence="2">Uncharacterized protein</fullName>
    </submittedName>
</protein>
<feature type="region of interest" description="Disordered" evidence="1">
    <location>
        <begin position="149"/>
        <end position="170"/>
    </location>
</feature>
<dbReference type="EMBL" id="JAEVHI010000002">
    <property type="protein sequence ID" value="KAG5299304.1"/>
    <property type="molecule type" value="Genomic_DNA"/>
</dbReference>
<feature type="region of interest" description="Disordered" evidence="1">
    <location>
        <begin position="346"/>
        <end position="426"/>
    </location>
</feature>
<evidence type="ECO:0000313" key="3">
    <source>
        <dbReference type="Proteomes" id="UP000670092"/>
    </source>
</evidence>
<accession>A0A8H7YVL2</accession>
<dbReference type="Proteomes" id="UP000670092">
    <property type="component" value="Unassembled WGS sequence"/>
</dbReference>
<name>A0A8H7YVL2_AJECA</name>
<comment type="caution">
    <text evidence="2">The sequence shown here is derived from an EMBL/GenBank/DDBJ whole genome shotgun (WGS) entry which is preliminary data.</text>
</comment>
<feature type="compositionally biased region" description="Low complexity" evidence="1">
    <location>
        <begin position="286"/>
        <end position="316"/>
    </location>
</feature>
<feature type="region of interest" description="Disordered" evidence="1">
    <location>
        <begin position="106"/>
        <end position="133"/>
    </location>
</feature>
<feature type="compositionally biased region" description="Polar residues" evidence="1">
    <location>
        <begin position="389"/>
        <end position="405"/>
    </location>
</feature>
<feature type="compositionally biased region" description="Polar residues" evidence="1">
    <location>
        <begin position="268"/>
        <end position="284"/>
    </location>
</feature>
<organism evidence="2 3">
    <name type="scientific">Ajellomyces capsulatus</name>
    <name type="common">Darling's disease fungus</name>
    <name type="synonym">Histoplasma capsulatum</name>
    <dbReference type="NCBI Taxonomy" id="5037"/>
    <lineage>
        <taxon>Eukaryota</taxon>
        <taxon>Fungi</taxon>
        <taxon>Dikarya</taxon>
        <taxon>Ascomycota</taxon>
        <taxon>Pezizomycotina</taxon>
        <taxon>Eurotiomycetes</taxon>
        <taxon>Eurotiomycetidae</taxon>
        <taxon>Onygenales</taxon>
        <taxon>Ajellomycetaceae</taxon>
        <taxon>Histoplasma</taxon>
    </lineage>
</organism>
<dbReference type="VEuPathDB" id="FungiDB:I7I52_09567"/>
<evidence type="ECO:0000313" key="2">
    <source>
        <dbReference type="EMBL" id="KAG5299304.1"/>
    </source>
</evidence>
<feature type="compositionally biased region" description="Low complexity" evidence="1">
    <location>
        <begin position="367"/>
        <end position="376"/>
    </location>
</feature>
<evidence type="ECO:0000256" key="1">
    <source>
        <dbReference type="SAM" id="MobiDB-lite"/>
    </source>
</evidence>
<feature type="compositionally biased region" description="Basic and acidic residues" evidence="1">
    <location>
        <begin position="211"/>
        <end position="264"/>
    </location>
</feature>
<sequence>MNPFLNWAIMLFVSGGVFWYYRLRSPPNVKITPFKPAAEKHENGFLTKKAKRKVKRSPDSTTSNGSRTPPAKPIVEVPEIQKVVSSTENWAGDEGMNNKEFAKQFTKAKEGTKLPSADGKANKNEVRTKTIVSSTVVPDNKDVTELFTRTSSSTEEDADDDLSSANSPVVNPTVPVAGSVSDMLAPAPAVIPPLRLVNIPQVNEQTTMKKQKLENVGETKKQRQRRLKNENRKAMVEESERERRIQLEKHLHTARELERREAAKSKPTPATNAWQTSAINSQPNGLPKSAPAPSSSPLLDAFDSTPQPTSSPSATPESIKASPYFESWANNLPSEEEQIRIIMSESEWTTVSSRKKERKNDSRRAGSVSASDTSSSDFQAVREPRAPIKSQQPTSAAKPTTTSLFPPNLIETFNGKGHPLDSDWDP</sequence>
<feature type="region of interest" description="Disordered" evidence="1">
    <location>
        <begin position="42"/>
        <end position="72"/>
    </location>
</feature>
<dbReference type="AlphaFoldDB" id="A0A8H7YVL2"/>